<gene>
    <name evidence="2" type="ORF">PG2003B_1154</name>
</gene>
<sequence>MKTRIQGILATILLAGSLIWLMAGPGWYANPTAQTIAWAAAAAGIGLALHAANPEEETSSPKAGSGKDKP</sequence>
<proteinExistence type="predicted"/>
<dbReference type="Proteomes" id="UP000292382">
    <property type="component" value="Unassembled WGS sequence"/>
</dbReference>
<organism evidence="2 3">
    <name type="scientific">Bifidobacterium pseudolongum subsp. globosum</name>
    <dbReference type="NCBI Taxonomy" id="1690"/>
    <lineage>
        <taxon>Bacteria</taxon>
        <taxon>Bacillati</taxon>
        <taxon>Actinomycetota</taxon>
        <taxon>Actinomycetes</taxon>
        <taxon>Bifidobacteriales</taxon>
        <taxon>Bifidobacteriaceae</taxon>
        <taxon>Bifidobacterium</taxon>
    </lineage>
</organism>
<dbReference type="AlphaFoldDB" id="A0A4Q5AT48"/>
<evidence type="ECO:0000313" key="2">
    <source>
        <dbReference type="EMBL" id="RYQ36317.1"/>
    </source>
</evidence>
<keyword evidence="1" id="KW-0472">Membrane</keyword>
<comment type="caution">
    <text evidence="2">The sequence shown here is derived from an EMBL/GenBank/DDBJ whole genome shotgun (WGS) entry which is preliminary data.</text>
</comment>
<evidence type="ECO:0000256" key="1">
    <source>
        <dbReference type="SAM" id="Phobius"/>
    </source>
</evidence>
<dbReference type="RefSeq" id="WP_129966950.1">
    <property type="nucleotide sequence ID" value="NZ_RYUW01000013.1"/>
</dbReference>
<keyword evidence="1" id="KW-0812">Transmembrane</keyword>
<keyword evidence="1" id="KW-1133">Transmembrane helix</keyword>
<feature type="transmembrane region" description="Helical" evidence="1">
    <location>
        <begin position="7"/>
        <end position="29"/>
    </location>
</feature>
<name>A0A4Q5AT48_9BIFI</name>
<evidence type="ECO:0000313" key="3">
    <source>
        <dbReference type="Proteomes" id="UP000292382"/>
    </source>
</evidence>
<dbReference type="EMBL" id="RYUW01000013">
    <property type="protein sequence ID" value="RYQ36317.1"/>
    <property type="molecule type" value="Genomic_DNA"/>
</dbReference>
<reference evidence="2 3" key="1">
    <citation type="submission" date="2018-12" db="EMBL/GenBank/DDBJ databases">
        <title>Unveiling genomic diversity among members of the Bifidobacterium pseudolongum species, a widely distributed gut commensal of the animal kingdom.</title>
        <authorList>
            <person name="Lugli G.A."/>
            <person name="Duranti S."/>
            <person name="Albert K."/>
            <person name="Mancabelli L."/>
            <person name="Napoli S."/>
            <person name="Viappiani A."/>
            <person name="Anzalone R."/>
            <person name="Longhi G."/>
            <person name="Milani C."/>
            <person name="Turroni F."/>
            <person name="Alessandri G."/>
            <person name="Sela D.A."/>
            <person name="Van Sinderen D."/>
            <person name="Ventura M."/>
        </authorList>
    </citation>
    <scope>NUCLEOTIDE SEQUENCE [LARGE SCALE GENOMIC DNA]</scope>
    <source>
        <strain evidence="2 3">2003B</strain>
    </source>
</reference>
<protein>
    <submittedName>
        <fullName evidence="2">Uncharacterized protein</fullName>
    </submittedName>
</protein>
<accession>A0A4Q5AT48</accession>